<reference evidence="3" key="1">
    <citation type="journal article" date="2019" name="Int. J. Syst. Evol. Microbiol.">
        <title>The Global Catalogue of Microorganisms (GCM) 10K type strain sequencing project: providing services to taxonomists for standard genome sequencing and annotation.</title>
        <authorList>
            <consortium name="The Broad Institute Genomics Platform"/>
            <consortium name="The Broad Institute Genome Sequencing Center for Infectious Disease"/>
            <person name="Wu L."/>
            <person name="Ma J."/>
        </authorList>
    </citation>
    <scope>NUCLEOTIDE SEQUENCE [LARGE SCALE GENOMIC DNA]</scope>
    <source>
        <strain evidence="3">JCM 16956</strain>
    </source>
</reference>
<organism evidence="2 3">
    <name type="scientific">Streptomyces gulbargensis</name>
    <dbReference type="NCBI Taxonomy" id="364901"/>
    <lineage>
        <taxon>Bacteria</taxon>
        <taxon>Bacillati</taxon>
        <taxon>Actinomycetota</taxon>
        <taxon>Actinomycetes</taxon>
        <taxon>Kitasatosporales</taxon>
        <taxon>Streptomycetaceae</taxon>
        <taxon>Streptomyces</taxon>
    </lineage>
</organism>
<sequence>MLRSWCVDSTDLELFALIAPLPAPGRMAGRCGTGLRGGHGPDPDRTPGPGRRRSRPDRVDANQGCSDRKIRGYPRRPGSAAAIPERIGRTNGHIRHGETRCRLDKGAYRPGHPPAAAPTSPDSTPRRYGTWRSSTVGP</sequence>
<dbReference type="Proteomes" id="UP001501000">
    <property type="component" value="Unassembled WGS sequence"/>
</dbReference>
<feature type="region of interest" description="Disordered" evidence="1">
    <location>
        <begin position="29"/>
        <end position="138"/>
    </location>
</feature>
<proteinExistence type="predicted"/>
<gene>
    <name evidence="2" type="ORF">GCM10022244_30060</name>
</gene>
<evidence type="ECO:0000256" key="1">
    <source>
        <dbReference type="SAM" id="MobiDB-lite"/>
    </source>
</evidence>
<accession>A0ABP7MBA4</accession>
<evidence type="ECO:0000313" key="2">
    <source>
        <dbReference type="EMBL" id="GAA3918859.1"/>
    </source>
</evidence>
<feature type="compositionally biased region" description="Basic and acidic residues" evidence="1">
    <location>
        <begin position="56"/>
        <end position="70"/>
    </location>
</feature>
<feature type="compositionally biased region" description="Basic and acidic residues" evidence="1">
    <location>
        <begin position="95"/>
        <end position="107"/>
    </location>
</feature>
<evidence type="ECO:0008006" key="4">
    <source>
        <dbReference type="Google" id="ProtNLM"/>
    </source>
</evidence>
<protein>
    <recommendedName>
        <fullName evidence="4">Transposase</fullName>
    </recommendedName>
</protein>
<evidence type="ECO:0000313" key="3">
    <source>
        <dbReference type="Proteomes" id="UP001501000"/>
    </source>
</evidence>
<dbReference type="EMBL" id="BAABAJ010000008">
    <property type="protein sequence ID" value="GAA3918859.1"/>
    <property type="molecule type" value="Genomic_DNA"/>
</dbReference>
<keyword evidence="3" id="KW-1185">Reference proteome</keyword>
<name>A0ABP7MBA4_9ACTN</name>
<comment type="caution">
    <text evidence="2">The sequence shown here is derived from an EMBL/GenBank/DDBJ whole genome shotgun (WGS) entry which is preliminary data.</text>
</comment>